<dbReference type="InterPro" id="IPR038740">
    <property type="entry name" value="BioF2-like_GNAT_dom"/>
</dbReference>
<dbReference type="EMBL" id="CP017715">
    <property type="protein sequence ID" value="AOY90153.1"/>
    <property type="molecule type" value="Genomic_DNA"/>
</dbReference>
<dbReference type="STRING" id="1874317.BKP64_04565"/>
<reference evidence="8 9" key="1">
    <citation type="submission" date="2016-10" db="EMBL/GenBank/DDBJ databases">
        <title>Marinobacter salinus sp. nov., a moderately halophilic bacterium isolated from a tidal flat environment.</title>
        <authorList>
            <person name="Park S.-J."/>
        </authorList>
    </citation>
    <scope>NUCLEOTIDE SEQUENCE [LARGE SCALE GENOMIC DNA]</scope>
    <source>
        <strain evidence="8 9">Hb8</strain>
    </source>
</reference>
<keyword evidence="9" id="KW-1185">Reference proteome</keyword>
<evidence type="ECO:0000256" key="3">
    <source>
        <dbReference type="ARBA" id="ARBA00022960"/>
    </source>
</evidence>
<evidence type="ECO:0000259" key="7">
    <source>
        <dbReference type="Pfam" id="PF13480"/>
    </source>
</evidence>
<dbReference type="InterPro" id="IPR050644">
    <property type="entry name" value="PG_Glycine_Bridge_Synth"/>
</dbReference>
<gene>
    <name evidence="8" type="ORF">BKP64_04565</name>
</gene>
<dbReference type="Pfam" id="PF13480">
    <property type="entry name" value="Acetyltransf_6"/>
    <property type="match status" value="1"/>
</dbReference>
<comment type="similarity">
    <text evidence="1">Belongs to the FemABX family.</text>
</comment>
<sequence length="353" mass="38945">MRRLSPPHDDLAGVDAYVRQHPGATPYHRSAWLKAVNEGYKHSGTILAAFDDTDDIVGVLPLCHLALPLGRPALISQPYCDLGGPLANNASVAQALIEEAKRLASDVKASSLSLRLAGPALDIELKHVDAGMQKVSMLCELPHCSETLFKSYKPKLRSQIRKAEKNGLSGEVRQDPEAVEAFYHVFAANMRRLGSPVHALRWFSALHSHYGADMVVGLVYCDGVVVGAGVVLLNGKRASIPWASTLAEYNHLAPNMLLYWTLLSYVCDRGITLFDFGRSTPGEGTYRFKKQWGAVPHELNWLDILNEGTKTSAKSRYSVAAQKLRALVEVIWRRLPLPVANRFGPLIRKYISL</sequence>
<dbReference type="PANTHER" id="PTHR36174">
    <property type="entry name" value="LIPID II:GLYCINE GLYCYLTRANSFERASE"/>
    <property type="match status" value="1"/>
</dbReference>
<evidence type="ECO:0000256" key="2">
    <source>
        <dbReference type="ARBA" id="ARBA00022679"/>
    </source>
</evidence>
<feature type="domain" description="BioF2-like acetyltransferase" evidence="7">
    <location>
        <begin position="154"/>
        <end position="290"/>
    </location>
</feature>
<dbReference type="InterPro" id="IPR016181">
    <property type="entry name" value="Acyl_CoA_acyltransferase"/>
</dbReference>
<dbReference type="NCBIfam" id="TIGR03019">
    <property type="entry name" value="pepcterm_femAB"/>
    <property type="match status" value="1"/>
</dbReference>
<dbReference type="Gene3D" id="3.40.630.30">
    <property type="match status" value="1"/>
</dbReference>
<dbReference type="GO" id="GO:0009252">
    <property type="term" value="P:peptidoglycan biosynthetic process"/>
    <property type="evidence" value="ECO:0007669"/>
    <property type="project" value="UniProtKB-KW"/>
</dbReference>
<keyword evidence="4" id="KW-0573">Peptidoglycan synthesis</keyword>
<dbReference type="GO" id="GO:0071555">
    <property type="term" value="P:cell wall organization"/>
    <property type="evidence" value="ECO:0007669"/>
    <property type="project" value="UniProtKB-KW"/>
</dbReference>
<evidence type="ECO:0000256" key="1">
    <source>
        <dbReference type="ARBA" id="ARBA00009943"/>
    </source>
</evidence>
<evidence type="ECO:0000256" key="5">
    <source>
        <dbReference type="ARBA" id="ARBA00023315"/>
    </source>
</evidence>
<keyword evidence="5" id="KW-0012">Acyltransferase</keyword>
<dbReference type="GO" id="GO:0008360">
    <property type="term" value="P:regulation of cell shape"/>
    <property type="evidence" value="ECO:0007669"/>
    <property type="project" value="UniProtKB-KW"/>
</dbReference>
<dbReference type="SUPFAM" id="SSF55729">
    <property type="entry name" value="Acyl-CoA N-acyltransferases (Nat)"/>
    <property type="match status" value="2"/>
</dbReference>
<dbReference type="Proteomes" id="UP000177445">
    <property type="component" value="Chromosome"/>
</dbReference>
<protein>
    <submittedName>
        <fullName evidence="8">Exosortase</fullName>
    </submittedName>
</protein>
<name>A0A1D9GR99_9GAMM</name>
<organism evidence="8 9">
    <name type="scientific">Marinobacter salinus</name>
    <dbReference type="NCBI Taxonomy" id="1874317"/>
    <lineage>
        <taxon>Bacteria</taxon>
        <taxon>Pseudomonadati</taxon>
        <taxon>Pseudomonadota</taxon>
        <taxon>Gammaproteobacteria</taxon>
        <taxon>Pseudomonadales</taxon>
        <taxon>Marinobacteraceae</taxon>
        <taxon>Marinobacter</taxon>
    </lineage>
</organism>
<evidence type="ECO:0000313" key="9">
    <source>
        <dbReference type="Proteomes" id="UP000177445"/>
    </source>
</evidence>
<dbReference type="GO" id="GO:0016755">
    <property type="term" value="F:aminoacyltransferase activity"/>
    <property type="evidence" value="ECO:0007669"/>
    <property type="project" value="InterPro"/>
</dbReference>
<keyword evidence="2" id="KW-0808">Transferase</keyword>
<accession>A0A1D9GR99</accession>
<evidence type="ECO:0000256" key="6">
    <source>
        <dbReference type="ARBA" id="ARBA00023316"/>
    </source>
</evidence>
<dbReference type="PROSITE" id="PS51191">
    <property type="entry name" value="FEMABX"/>
    <property type="match status" value="1"/>
</dbReference>
<dbReference type="InterPro" id="IPR017469">
    <property type="entry name" value="PEP-CTERM_FemAB-rel"/>
</dbReference>
<dbReference type="InterPro" id="IPR003447">
    <property type="entry name" value="FEMABX"/>
</dbReference>
<proteinExistence type="inferred from homology"/>
<evidence type="ECO:0000256" key="4">
    <source>
        <dbReference type="ARBA" id="ARBA00022984"/>
    </source>
</evidence>
<dbReference type="AlphaFoldDB" id="A0A1D9GR99"/>
<dbReference type="PANTHER" id="PTHR36174:SF1">
    <property type="entry name" value="LIPID II:GLYCINE GLYCYLTRANSFERASE"/>
    <property type="match status" value="1"/>
</dbReference>
<dbReference type="KEGG" id="msq:BKP64_04565"/>
<keyword evidence="6" id="KW-0961">Cell wall biogenesis/degradation</keyword>
<evidence type="ECO:0000313" key="8">
    <source>
        <dbReference type="EMBL" id="AOY90153.1"/>
    </source>
</evidence>
<keyword evidence="3" id="KW-0133">Cell shape</keyword>